<organism evidence="3 4">
    <name type="scientific">Catalinimonas alkaloidigena</name>
    <dbReference type="NCBI Taxonomy" id="1075417"/>
    <lineage>
        <taxon>Bacteria</taxon>
        <taxon>Pseudomonadati</taxon>
        <taxon>Bacteroidota</taxon>
        <taxon>Cytophagia</taxon>
        <taxon>Cytophagales</taxon>
        <taxon>Catalimonadaceae</taxon>
        <taxon>Catalinimonas</taxon>
    </lineage>
</organism>
<proteinExistence type="predicted"/>
<feature type="domain" description="Non-reducing end beta-L-arabinofuranosidase-like GH127 catalytic" evidence="1">
    <location>
        <begin position="117"/>
        <end position="458"/>
    </location>
</feature>
<dbReference type="GO" id="GO:0005975">
    <property type="term" value="P:carbohydrate metabolic process"/>
    <property type="evidence" value="ECO:0007669"/>
    <property type="project" value="InterPro"/>
</dbReference>
<dbReference type="Pfam" id="PF20736">
    <property type="entry name" value="Glyco_hydro127M"/>
    <property type="match status" value="1"/>
</dbReference>
<dbReference type="PANTHER" id="PTHR43465">
    <property type="entry name" value="DUF1680 DOMAIN PROTEIN (AFU_ORTHOLOGUE AFUA_1G08910)"/>
    <property type="match status" value="1"/>
</dbReference>
<dbReference type="STRING" id="1075417.SAMN05421823_110139"/>
<evidence type="ECO:0000259" key="2">
    <source>
        <dbReference type="Pfam" id="PF20736"/>
    </source>
</evidence>
<reference evidence="3 4" key="1">
    <citation type="submission" date="2016-10" db="EMBL/GenBank/DDBJ databases">
        <authorList>
            <person name="de Groot N.N."/>
        </authorList>
    </citation>
    <scope>NUCLEOTIDE SEQUENCE [LARGE SCALE GENOMIC DNA]</scope>
    <source>
        <strain evidence="3 4">DSM 25186</strain>
    </source>
</reference>
<dbReference type="InterPro" id="IPR049174">
    <property type="entry name" value="Beta-AFase-like"/>
</dbReference>
<evidence type="ECO:0008006" key="5">
    <source>
        <dbReference type="Google" id="ProtNLM"/>
    </source>
</evidence>
<evidence type="ECO:0000259" key="1">
    <source>
        <dbReference type="Pfam" id="PF07944"/>
    </source>
</evidence>
<dbReference type="Gene3D" id="1.50.10.10">
    <property type="match status" value="1"/>
</dbReference>
<evidence type="ECO:0000313" key="3">
    <source>
        <dbReference type="EMBL" id="SDM09258.1"/>
    </source>
</evidence>
<evidence type="ECO:0000313" key="4">
    <source>
        <dbReference type="Proteomes" id="UP000198510"/>
    </source>
</evidence>
<dbReference type="InterPro" id="IPR012878">
    <property type="entry name" value="Beta-AFase-like_GH127_cat"/>
</dbReference>
<dbReference type="InterPro" id="IPR049046">
    <property type="entry name" value="Beta-AFase-like_GH127_middle"/>
</dbReference>
<keyword evidence="4" id="KW-1185">Reference proteome</keyword>
<dbReference type="EMBL" id="FNFO01000010">
    <property type="protein sequence ID" value="SDM09258.1"/>
    <property type="molecule type" value="Genomic_DNA"/>
</dbReference>
<dbReference type="SUPFAM" id="SSF48208">
    <property type="entry name" value="Six-hairpin glycosidases"/>
    <property type="match status" value="1"/>
</dbReference>
<feature type="domain" description="Non-reducing end beta-L-arabinofuranosidase-like GH127 middle" evidence="2">
    <location>
        <begin position="471"/>
        <end position="566"/>
    </location>
</feature>
<sequence>MMRKQNNNAMLRSDGFKPVATKHYQGRYLPGFLTFFLACCVVTAAQAQEVSDSGAVVVKAPRVERAIPITHIESISGFVGNRLEKNKDQYLKQFPIEEYVGFLEQRTHRGWDWKQAEQPGKWIESSVWTSLRTGDAQLDAKVHEMVDRLIASQEPEGYVGATDPEVRTPEKPLRGMDAYELYFLHHALMTAYEQWQEPRALQAAERLADYFVKYIGPGKAEFWPTDDRYPENVGKTYRGTKHSDLAGHSLHYSWEGSLLIDPMLRLYQLTGEQRYFDWSQWVIGNLDKWSGWDAFSKLDSVADGTMDVNDIQPYVHAHTFQMNFLGLLRMYQLTGDASYLRKVAGVWDDVAERQMFITGGVAVGEHYERDYLKPLTGEMVETCATMSWLQLSQYLLELTGDTKYADAMERLLWNHVFAAQAADGTCNRYDTPPNGFKPEGYFRRPDCCTGSGHRLLSMLPAFLYATSDDALYINQFMPTEAAVDLNGKGTIQVAQTAHYPEEETVVVEISPEQKTRFTVKIRIPAWCQAPQLSVNGKAVKSIQPGTYATLTRKWKPGDRIELHLPMELRWVQREHHMEVSDRKPYPAKPDPNPPYALLRGPIVYVADNLWYEGDTAQRPHSMMEEAAFVLQDPATLETVATPQDDMLGPGYVVPLQLKNGQSFDLRMFPFANLGIWYRDASAKPDPESEAYSYAIWLKGKKEE</sequence>
<dbReference type="InterPro" id="IPR012341">
    <property type="entry name" value="6hp_glycosidase-like_sf"/>
</dbReference>
<protein>
    <recommendedName>
        <fullName evidence="5">DUF1680 family protein</fullName>
    </recommendedName>
</protein>
<name>A0A1G9QE00_9BACT</name>
<accession>A0A1G9QE00</accession>
<dbReference type="AlphaFoldDB" id="A0A1G9QE00"/>
<dbReference type="Proteomes" id="UP000198510">
    <property type="component" value="Unassembled WGS sequence"/>
</dbReference>
<dbReference type="Pfam" id="PF07944">
    <property type="entry name" value="Beta-AFase-like_GH127_cat"/>
    <property type="match status" value="1"/>
</dbReference>
<dbReference type="PANTHER" id="PTHR43465:SF2">
    <property type="entry name" value="DUF1680 DOMAIN PROTEIN (AFU_ORTHOLOGUE AFUA_1G08910)"/>
    <property type="match status" value="1"/>
</dbReference>
<gene>
    <name evidence="3" type="ORF">SAMN05421823_110139</name>
</gene>
<dbReference type="InterPro" id="IPR008928">
    <property type="entry name" value="6-hairpin_glycosidase_sf"/>
</dbReference>